<sequence length="478" mass="54863">MLMTRSIISMLCNNSYLKPNIWNSLGTVVPQLQAVMVPQQLVTCGIADLAGALALCDWSQLQQRRRNLARRHCSPREASSYFSKMSDIGGLEINHFLDLLNRTSSGNSCDIKPLILQASANMFCQYMCSVRFDYTDKDFQKIVEYFDEIFWEINQGYSFDFLPWLIPFYNNHIQKIVHWSTIIRKFIIDRIVNNREININLEEPDKDFTDALLKSLKEDQNVPRNTILFMLEDFIGGHSAVGNLVMLALAYIAKNPLIGQQIKQEVDTVSKNGVKSISLYDMNVMPYTMASISEVLRYSSSPIVPHVAMKDTVISGYGVTKGTIVFINNFILNTNEQNWTYPDQFEPERFLERKYTNQINVPVKWNDDRKSLQGSDSVVHFDEEKHSKCSKIMLRKKGIINGYQLKKTIPHFIPFSVGKRTCIGQNLVRGFGFLLLANIIQNYNVSSTDFSKIILEKSSVALPTKCFELLLRPRHKFD</sequence>
<evidence type="ECO:0000256" key="8">
    <source>
        <dbReference type="ARBA" id="ARBA00023136"/>
    </source>
</evidence>
<comment type="subcellular location">
    <subcellularLocation>
        <location evidence="2">Membrane</location>
    </subcellularLocation>
</comment>
<name>A0A6P4EDD5_DRORH</name>
<dbReference type="InterPro" id="IPR017972">
    <property type="entry name" value="Cyt_P450_CS"/>
</dbReference>
<dbReference type="GO" id="GO:0005506">
    <property type="term" value="F:iron ion binding"/>
    <property type="evidence" value="ECO:0007669"/>
    <property type="project" value="InterPro"/>
</dbReference>
<dbReference type="Pfam" id="PF00067">
    <property type="entry name" value="p450"/>
    <property type="match status" value="2"/>
</dbReference>
<dbReference type="GO" id="GO:0020037">
    <property type="term" value="F:heme binding"/>
    <property type="evidence" value="ECO:0007669"/>
    <property type="project" value="InterPro"/>
</dbReference>
<evidence type="ECO:0000256" key="2">
    <source>
        <dbReference type="ARBA" id="ARBA00004370"/>
    </source>
</evidence>
<dbReference type="PRINTS" id="PR00463">
    <property type="entry name" value="EP450I"/>
</dbReference>
<evidence type="ECO:0000256" key="10">
    <source>
        <dbReference type="RuleBase" id="RU000461"/>
    </source>
</evidence>
<dbReference type="AlphaFoldDB" id="A0A6P4EDD5"/>
<keyword evidence="6 9" id="KW-0408">Iron</keyword>
<evidence type="ECO:0000313" key="11">
    <source>
        <dbReference type="RefSeq" id="XP_016976187.1"/>
    </source>
</evidence>
<gene>
    <name evidence="11" type="primary">LOC108042438</name>
</gene>
<dbReference type="InterPro" id="IPR002401">
    <property type="entry name" value="Cyt_P450_E_grp-I"/>
</dbReference>
<accession>A0A6P4EDD5</accession>
<dbReference type="InterPro" id="IPR001128">
    <property type="entry name" value="Cyt_P450"/>
</dbReference>
<keyword evidence="7 10" id="KW-0503">Monooxygenase</keyword>
<comment type="cofactor">
    <cofactor evidence="1 9">
        <name>heme</name>
        <dbReference type="ChEBI" id="CHEBI:30413"/>
    </cofactor>
</comment>
<feature type="binding site" description="axial binding residue" evidence="9">
    <location>
        <position position="422"/>
    </location>
    <ligand>
        <name>heme</name>
        <dbReference type="ChEBI" id="CHEBI:30413"/>
    </ligand>
    <ligandPart>
        <name>Fe</name>
        <dbReference type="ChEBI" id="CHEBI:18248"/>
    </ligandPart>
</feature>
<organism evidence="11">
    <name type="scientific">Drosophila rhopaloa</name>
    <name type="common">Fruit fly</name>
    <dbReference type="NCBI Taxonomy" id="1041015"/>
    <lineage>
        <taxon>Eukaryota</taxon>
        <taxon>Metazoa</taxon>
        <taxon>Ecdysozoa</taxon>
        <taxon>Arthropoda</taxon>
        <taxon>Hexapoda</taxon>
        <taxon>Insecta</taxon>
        <taxon>Pterygota</taxon>
        <taxon>Neoptera</taxon>
        <taxon>Endopterygota</taxon>
        <taxon>Diptera</taxon>
        <taxon>Brachycera</taxon>
        <taxon>Muscomorpha</taxon>
        <taxon>Ephydroidea</taxon>
        <taxon>Drosophilidae</taxon>
        <taxon>Drosophila</taxon>
        <taxon>Sophophora</taxon>
    </lineage>
</organism>
<evidence type="ECO:0000256" key="6">
    <source>
        <dbReference type="ARBA" id="ARBA00023004"/>
    </source>
</evidence>
<dbReference type="OrthoDB" id="1470350at2759"/>
<dbReference type="GO" id="GO:0016020">
    <property type="term" value="C:membrane"/>
    <property type="evidence" value="ECO:0007669"/>
    <property type="project" value="UniProtKB-SubCell"/>
</dbReference>
<evidence type="ECO:0000256" key="7">
    <source>
        <dbReference type="ARBA" id="ARBA00023033"/>
    </source>
</evidence>
<dbReference type="InterPro" id="IPR036396">
    <property type="entry name" value="Cyt_P450_sf"/>
</dbReference>
<dbReference type="PANTHER" id="PTHR24303">
    <property type="entry name" value="HEME-BINDING MONOOXYGENASE FAMILY"/>
    <property type="match status" value="1"/>
</dbReference>
<dbReference type="Gene3D" id="1.10.630.10">
    <property type="entry name" value="Cytochrome P450"/>
    <property type="match status" value="1"/>
</dbReference>
<keyword evidence="4 9" id="KW-0479">Metal-binding</keyword>
<dbReference type="SUPFAM" id="SSF48264">
    <property type="entry name" value="Cytochrome P450"/>
    <property type="match status" value="1"/>
</dbReference>
<reference evidence="11" key="1">
    <citation type="submission" date="2025-08" db="UniProtKB">
        <authorList>
            <consortium name="RefSeq"/>
        </authorList>
    </citation>
    <scope>IDENTIFICATION</scope>
</reference>
<evidence type="ECO:0000256" key="9">
    <source>
        <dbReference type="PIRSR" id="PIRSR602401-1"/>
    </source>
</evidence>
<protein>
    <submittedName>
        <fullName evidence="11">Cytochrome P450 307a1-like</fullName>
    </submittedName>
</protein>
<dbReference type="PROSITE" id="PS00086">
    <property type="entry name" value="CYTOCHROME_P450"/>
    <property type="match status" value="1"/>
</dbReference>
<comment type="similarity">
    <text evidence="3 10">Belongs to the cytochrome P450 family.</text>
</comment>
<evidence type="ECO:0000256" key="4">
    <source>
        <dbReference type="ARBA" id="ARBA00022723"/>
    </source>
</evidence>
<proteinExistence type="inferred from homology"/>
<evidence type="ECO:0000256" key="5">
    <source>
        <dbReference type="ARBA" id="ARBA00023002"/>
    </source>
</evidence>
<keyword evidence="5 10" id="KW-0560">Oxidoreductase</keyword>
<dbReference type="GO" id="GO:0004497">
    <property type="term" value="F:monooxygenase activity"/>
    <property type="evidence" value="ECO:0007669"/>
    <property type="project" value="UniProtKB-KW"/>
</dbReference>
<dbReference type="GO" id="GO:0016705">
    <property type="term" value="F:oxidoreductase activity, acting on paired donors, with incorporation or reduction of molecular oxygen"/>
    <property type="evidence" value="ECO:0007669"/>
    <property type="project" value="InterPro"/>
</dbReference>
<keyword evidence="8" id="KW-0472">Membrane</keyword>
<dbReference type="PANTHER" id="PTHR24303:SF31">
    <property type="entry name" value="CYTOCHROME P450 307A1-RELATED"/>
    <property type="match status" value="1"/>
</dbReference>
<evidence type="ECO:0000256" key="1">
    <source>
        <dbReference type="ARBA" id="ARBA00001971"/>
    </source>
</evidence>
<keyword evidence="9 10" id="KW-0349">Heme</keyword>
<evidence type="ECO:0000256" key="3">
    <source>
        <dbReference type="ARBA" id="ARBA00010617"/>
    </source>
</evidence>
<dbReference type="RefSeq" id="XP_016976187.1">
    <property type="nucleotide sequence ID" value="XM_017120698.1"/>
</dbReference>